<gene>
    <name evidence="7" type="ORF">AQI88_24155</name>
</gene>
<reference evidence="7 8" key="1">
    <citation type="submission" date="2015-10" db="EMBL/GenBank/DDBJ databases">
        <title>Draft genome sequence of Streptomyces cellostaticus DSM 40189, type strain for the species Streptomyces cellostaticus.</title>
        <authorList>
            <person name="Ruckert C."/>
            <person name="Winkler A."/>
            <person name="Kalinowski J."/>
            <person name="Kampfer P."/>
            <person name="Glaeser S."/>
        </authorList>
    </citation>
    <scope>NUCLEOTIDE SEQUENCE [LARGE SCALE GENOMIC DNA]</scope>
    <source>
        <strain evidence="7 8">DSM 40189</strain>
    </source>
</reference>
<evidence type="ECO:0000256" key="5">
    <source>
        <dbReference type="SAM" id="Phobius"/>
    </source>
</evidence>
<dbReference type="SUPFAM" id="SSF52540">
    <property type="entry name" value="P-loop containing nucleoside triphosphate hydrolases"/>
    <property type="match status" value="1"/>
</dbReference>
<evidence type="ECO:0000256" key="3">
    <source>
        <dbReference type="PROSITE-ProRule" id="PRU00289"/>
    </source>
</evidence>
<dbReference type="EMBL" id="LMWL01000043">
    <property type="protein sequence ID" value="KUM93847.1"/>
    <property type="molecule type" value="Genomic_DNA"/>
</dbReference>
<evidence type="ECO:0000259" key="6">
    <source>
        <dbReference type="PROSITE" id="PS50901"/>
    </source>
</evidence>
<feature type="region of interest" description="Disordered" evidence="4">
    <location>
        <begin position="1"/>
        <end position="23"/>
    </location>
</feature>
<dbReference type="PANTHER" id="PTHR22683:SF41">
    <property type="entry name" value="DNA TRANSLOCASE FTSK"/>
    <property type="match status" value="1"/>
</dbReference>
<comment type="caution">
    <text evidence="7">The sequence shown here is derived from an EMBL/GenBank/DDBJ whole genome shotgun (WGS) entry which is preliminary data.</text>
</comment>
<dbReference type="Pfam" id="PF01580">
    <property type="entry name" value="FtsK_SpoIIIE"/>
    <property type="match status" value="1"/>
</dbReference>
<feature type="compositionally biased region" description="Polar residues" evidence="4">
    <location>
        <begin position="86"/>
        <end position="101"/>
    </location>
</feature>
<dbReference type="PANTHER" id="PTHR22683">
    <property type="entry name" value="SPORULATION PROTEIN RELATED"/>
    <property type="match status" value="1"/>
</dbReference>
<feature type="binding site" evidence="3">
    <location>
        <begin position="263"/>
        <end position="270"/>
    </location>
    <ligand>
        <name>ATP</name>
        <dbReference type="ChEBI" id="CHEBI:30616"/>
    </ligand>
</feature>
<keyword evidence="5" id="KW-0812">Transmembrane</keyword>
<feature type="transmembrane region" description="Helical" evidence="5">
    <location>
        <begin position="50"/>
        <end position="71"/>
    </location>
</feature>
<feature type="transmembrane region" description="Helical" evidence="5">
    <location>
        <begin position="23"/>
        <end position="44"/>
    </location>
</feature>
<feature type="domain" description="FtsK" evidence="6">
    <location>
        <begin position="241"/>
        <end position="431"/>
    </location>
</feature>
<proteinExistence type="predicted"/>
<dbReference type="OrthoDB" id="3315716at2"/>
<dbReference type="GO" id="GO:0003677">
    <property type="term" value="F:DNA binding"/>
    <property type="evidence" value="ECO:0007669"/>
    <property type="project" value="InterPro"/>
</dbReference>
<keyword evidence="8" id="KW-1185">Reference proteome</keyword>
<keyword evidence="5" id="KW-1133">Transmembrane helix</keyword>
<evidence type="ECO:0000313" key="8">
    <source>
        <dbReference type="Proteomes" id="UP000054241"/>
    </source>
</evidence>
<organism evidence="7 8">
    <name type="scientific">Streptomyces cellostaticus</name>
    <dbReference type="NCBI Taxonomy" id="67285"/>
    <lineage>
        <taxon>Bacteria</taxon>
        <taxon>Bacillati</taxon>
        <taxon>Actinomycetota</taxon>
        <taxon>Actinomycetes</taxon>
        <taxon>Kitasatosporales</taxon>
        <taxon>Streptomycetaceae</taxon>
        <taxon>Streptomyces</taxon>
    </lineage>
</organism>
<evidence type="ECO:0000256" key="4">
    <source>
        <dbReference type="SAM" id="MobiDB-lite"/>
    </source>
</evidence>
<keyword evidence="1 3" id="KW-0547">Nucleotide-binding</keyword>
<dbReference type="AlphaFoldDB" id="A0A124HCB1"/>
<dbReference type="Gene3D" id="3.40.50.300">
    <property type="entry name" value="P-loop containing nucleotide triphosphate hydrolases"/>
    <property type="match status" value="1"/>
</dbReference>
<dbReference type="InterPro" id="IPR027417">
    <property type="entry name" value="P-loop_NTPase"/>
</dbReference>
<evidence type="ECO:0000256" key="1">
    <source>
        <dbReference type="ARBA" id="ARBA00022741"/>
    </source>
</evidence>
<dbReference type="PROSITE" id="PS50901">
    <property type="entry name" value="FTSK"/>
    <property type="match status" value="1"/>
</dbReference>
<dbReference type="InterPro" id="IPR002543">
    <property type="entry name" value="FtsK_dom"/>
</dbReference>
<sequence length="568" mass="61399">MSTITKNGGGVGRKKQQGPGEDTYGQMAGGIGVLAIAFGGLATLKDKLGLSWPATVLLTAGGLVGLGYLAWRIRWGVPRLWARQPDTSPAAQQTSLQQESPVQAVEGQGPGQSVGEAQVPVEASPGGDESHPQLTMVLSRVGAIGRDERVRAGDVTIETLPGIGTVYDFLVPEGRTHDDVAKRLGPIASMFGVTRLHLKLETSRKTERSVRLLVLNEPPFSRPFPAPTRQEIQTFAGVPLGHEVTGRLAGVPTFDKASLLVGGMTQMGKTTLINGLITCLLIAYGDFDLYLLDGKLCGLTRFEKLAVRYEASDDPAVLESMLDELLVRVDDRYTQLQDAIRNRQPAPVFKPVFFIIDEAADFYTDNGTKESKEQVRRVEDKSRSLVAKSLESGISTVMLTQRPARDAIPVKVRDQFLYRMCLYVASEGSAKVALGDSYFDTVAPIHPALLDPDVKGQGVLFANGSSTLLRGFNFSDEFIWGVVDEVHARREQAIPDSPLKQAIDIMRNDGVEFMPTAELAPSLGITESDPAERGKQLSRLLGVPADKGAKGVRGYRLADLTTAAMSRS</sequence>
<dbReference type="RefSeq" id="WP_067002970.1">
    <property type="nucleotide sequence ID" value="NZ_BNDU01000006.1"/>
</dbReference>
<protein>
    <recommendedName>
        <fullName evidence="6">FtsK domain-containing protein</fullName>
    </recommendedName>
</protein>
<dbReference type="Proteomes" id="UP000054241">
    <property type="component" value="Unassembled WGS sequence"/>
</dbReference>
<evidence type="ECO:0000256" key="2">
    <source>
        <dbReference type="ARBA" id="ARBA00022840"/>
    </source>
</evidence>
<name>A0A124HCB1_9ACTN</name>
<dbReference type="STRING" id="67285.AQI88_24155"/>
<dbReference type="GO" id="GO:0005524">
    <property type="term" value="F:ATP binding"/>
    <property type="evidence" value="ECO:0007669"/>
    <property type="project" value="UniProtKB-UniRule"/>
</dbReference>
<dbReference type="InterPro" id="IPR050206">
    <property type="entry name" value="FtsK/SpoIIIE/SftA"/>
</dbReference>
<keyword evidence="2 3" id="KW-0067">ATP-binding</keyword>
<keyword evidence="5" id="KW-0472">Membrane</keyword>
<feature type="region of interest" description="Disordered" evidence="4">
    <location>
        <begin position="86"/>
        <end position="132"/>
    </location>
</feature>
<evidence type="ECO:0000313" key="7">
    <source>
        <dbReference type="EMBL" id="KUM93847.1"/>
    </source>
</evidence>
<accession>A0A124HCB1</accession>